<feature type="binding site" evidence="11">
    <location>
        <position position="226"/>
    </location>
    <ligand>
        <name>UTP</name>
        <dbReference type="ChEBI" id="CHEBI:46398"/>
    </ligand>
</feature>
<dbReference type="GO" id="GO:0005978">
    <property type="term" value="P:glycogen biosynthetic process"/>
    <property type="evidence" value="ECO:0007669"/>
    <property type="project" value="UniProtKB-UniPathway"/>
</dbReference>
<evidence type="ECO:0000256" key="8">
    <source>
        <dbReference type="ARBA" id="ARBA00047432"/>
    </source>
</evidence>
<comment type="catalytic activity">
    <reaction evidence="8">
        <text>alpha-D-glucose 1-phosphate + UTP + H(+) = UDP-alpha-D-glucose + diphosphate</text>
        <dbReference type="Rhea" id="RHEA:19889"/>
        <dbReference type="ChEBI" id="CHEBI:15378"/>
        <dbReference type="ChEBI" id="CHEBI:33019"/>
        <dbReference type="ChEBI" id="CHEBI:46398"/>
        <dbReference type="ChEBI" id="CHEBI:58601"/>
        <dbReference type="ChEBI" id="CHEBI:58885"/>
        <dbReference type="EC" id="2.7.7.9"/>
    </reaction>
    <physiologicalReaction direction="left-to-right" evidence="8">
        <dbReference type="Rhea" id="RHEA:19890"/>
    </physiologicalReaction>
</comment>
<keyword evidence="6 9" id="KW-0548">Nucleotidyltransferase</keyword>
<dbReference type="EC" id="2.7.7.9" evidence="3 9"/>
<feature type="binding site" evidence="10">
    <location>
        <position position="196"/>
    </location>
    <ligand>
        <name>substrate</name>
    </ligand>
</feature>
<evidence type="ECO:0000256" key="10">
    <source>
        <dbReference type="PIRSR" id="PIRSR000806-1"/>
    </source>
</evidence>
<proteinExistence type="inferred from homology"/>
<protein>
    <recommendedName>
        <fullName evidence="4 9">UTP--glucose-1-phosphate uridylyltransferase</fullName>
        <ecNumber evidence="3 9">2.7.7.9</ecNumber>
    </recommendedName>
</protein>
<dbReference type="Gene3D" id="3.90.550.10">
    <property type="entry name" value="Spore Coat Polysaccharide Biosynthesis Protein SpsA, Chain A"/>
    <property type="match status" value="1"/>
</dbReference>
<dbReference type="Pfam" id="PF01704">
    <property type="entry name" value="UDPGP"/>
    <property type="match status" value="1"/>
</dbReference>
<dbReference type="GO" id="GO:0006011">
    <property type="term" value="P:UDP-alpha-D-glucose metabolic process"/>
    <property type="evidence" value="ECO:0007669"/>
    <property type="project" value="UniProtKB-UniRule"/>
</dbReference>
<comment type="function">
    <text evidence="7">UTP--glucose-1-phosphate uridylyltransferase catalyzing the conversion of glucose-1-phosphate into UDP-glucose, a crucial precursor for the production of glycogen.</text>
</comment>
<dbReference type="InterPro" id="IPR029044">
    <property type="entry name" value="Nucleotide-diphossugar_trans"/>
</dbReference>
<dbReference type="FunFam" id="2.160.10.10:FF:000001">
    <property type="entry name" value="UTP--glucose-1-phosphate uridylyltransferase"/>
    <property type="match status" value="1"/>
</dbReference>
<evidence type="ECO:0000256" key="4">
    <source>
        <dbReference type="ARBA" id="ARBA00019048"/>
    </source>
</evidence>
<dbReference type="AlphaFoldDB" id="A0A0X3P7A7"/>
<evidence type="ECO:0000256" key="2">
    <source>
        <dbReference type="ARBA" id="ARBA00011823"/>
    </source>
</evidence>
<evidence type="ECO:0000256" key="7">
    <source>
        <dbReference type="ARBA" id="ARBA00023579"/>
    </source>
</evidence>
<dbReference type="FunFam" id="3.90.550.10:FF:000002">
    <property type="entry name" value="UTP--glucose-1-phosphate uridylyltransferase"/>
    <property type="match status" value="1"/>
</dbReference>
<evidence type="ECO:0000256" key="6">
    <source>
        <dbReference type="ARBA" id="ARBA00022695"/>
    </source>
</evidence>
<organism evidence="12">
    <name type="scientific">Schistocephalus solidus</name>
    <name type="common">Tapeworm</name>
    <dbReference type="NCBI Taxonomy" id="70667"/>
    <lineage>
        <taxon>Eukaryota</taxon>
        <taxon>Metazoa</taxon>
        <taxon>Spiralia</taxon>
        <taxon>Lophotrochozoa</taxon>
        <taxon>Platyhelminthes</taxon>
        <taxon>Cestoda</taxon>
        <taxon>Eucestoda</taxon>
        <taxon>Diphyllobothriidea</taxon>
        <taxon>Diphyllobothriidae</taxon>
        <taxon>Schistocephalus</taxon>
    </lineage>
</organism>
<accession>A0A0X3P7A7</accession>
<gene>
    <name evidence="12" type="primary">UGPA</name>
    <name evidence="12" type="ORF">TR164255</name>
</gene>
<feature type="binding site" evidence="11">
    <location>
        <position position="195"/>
    </location>
    <ligand>
        <name>UTP</name>
        <dbReference type="ChEBI" id="CHEBI:46398"/>
    </ligand>
</feature>
<comment type="subunit">
    <text evidence="2">Homooctamer.</text>
</comment>
<evidence type="ECO:0000313" key="12">
    <source>
        <dbReference type="EMBL" id="JAP47805.1"/>
    </source>
</evidence>
<dbReference type="Gene3D" id="2.160.10.10">
    <property type="entry name" value="Hexapeptide repeat proteins"/>
    <property type="match status" value="1"/>
</dbReference>
<dbReference type="EMBL" id="GEEE01015420">
    <property type="protein sequence ID" value="JAP47805.1"/>
    <property type="molecule type" value="Transcribed_RNA"/>
</dbReference>
<dbReference type="CDD" id="cd00897">
    <property type="entry name" value="UGPase_euk"/>
    <property type="match status" value="1"/>
</dbReference>
<evidence type="ECO:0000256" key="1">
    <source>
        <dbReference type="ARBA" id="ARBA00010401"/>
    </source>
</evidence>
<dbReference type="UniPathway" id="UPA00164"/>
<keyword evidence="5 9" id="KW-0808">Transferase</keyword>
<feature type="binding site" evidence="11">
    <location>
        <position position="163"/>
    </location>
    <ligand>
        <name>UTP</name>
        <dbReference type="ChEBI" id="CHEBI:46398"/>
    </ligand>
</feature>
<feature type="binding site" evidence="11">
    <location>
        <position position="372"/>
    </location>
    <ligand>
        <name>UTP</name>
        <dbReference type="ChEBI" id="CHEBI:46398"/>
    </ligand>
</feature>
<dbReference type="GO" id="GO:0003983">
    <property type="term" value="F:UTP:glucose-1-phosphate uridylyltransferase activity"/>
    <property type="evidence" value="ECO:0007669"/>
    <property type="project" value="UniProtKB-EC"/>
</dbReference>
<dbReference type="PIRSF" id="PIRSF000806">
    <property type="entry name" value="UDPGP"/>
    <property type="match status" value="1"/>
</dbReference>
<feature type="binding site" evidence="11">
    <location>
        <position position="100"/>
    </location>
    <ligand>
        <name>UTP</name>
        <dbReference type="ChEBI" id="CHEBI:46398"/>
    </ligand>
</feature>
<dbReference type="InterPro" id="IPR002618">
    <property type="entry name" value="UDPGP_fam"/>
</dbReference>
<dbReference type="SUPFAM" id="SSF53448">
    <property type="entry name" value="Nucleotide-diphospho-sugar transferases"/>
    <property type="match status" value="1"/>
</dbReference>
<evidence type="ECO:0000256" key="5">
    <source>
        <dbReference type="ARBA" id="ARBA00022679"/>
    </source>
</evidence>
<evidence type="ECO:0000256" key="9">
    <source>
        <dbReference type="PIRNR" id="PIRNR000806"/>
    </source>
</evidence>
<dbReference type="InterPro" id="IPR016267">
    <property type="entry name" value="UDPGP_trans"/>
</dbReference>
<evidence type="ECO:0000256" key="3">
    <source>
        <dbReference type="ARBA" id="ARBA00012415"/>
    </source>
</evidence>
<evidence type="ECO:0000256" key="11">
    <source>
        <dbReference type="PIRSR" id="PIRSR000806-2"/>
    </source>
</evidence>
<name>A0A0X3P7A7_SCHSO</name>
<comment type="similarity">
    <text evidence="1 9">Belongs to the UDPGP type 1 family.</text>
</comment>
<reference evidence="12" key="1">
    <citation type="submission" date="2016-01" db="EMBL/GenBank/DDBJ databases">
        <title>Reference transcriptome for the parasite Schistocephalus solidus: insights into the molecular evolution of parasitism.</title>
        <authorList>
            <person name="Hebert F.O."/>
            <person name="Grambauer S."/>
            <person name="Barber I."/>
            <person name="Landry C.R."/>
            <person name="Aubin-Horth N."/>
        </authorList>
    </citation>
    <scope>NUCLEOTIDE SEQUENCE</scope>
</reference>
<dbReference type="PANTHER" id="PTHR43511">
    <property type="match status" value="1"/>
</dbReference>
<sequence length="484" mass="55754">MPRTVFMKYLWGCAWQYPSLNAKRLSLMRTPFFSLYRSFLDEKRESIDWSLIKQPEESVMSNYEDFPKPKDADMIDALSKLVVIKLNGGLGTSMGCCGPKSLIKVRDDCTFLDLTVQQIETLNSRYGLEVPLVLMNSFNTQRDTDSYLRKISKRELKIFTFEQNRFPRLLEETSLPFAKSMQLKQEYDPAWYPPGHGDLYRCFYESGLLKKFISEGKTWAFVSNIDNLGATADPTILCYLEEQRKNQTSKQADFVMEVTPKTLSDIKGGTLVRYKERLRLLEVAQVPPEHMDDFLSVRKFNIFNTNNLWVNLESLYSALLKKRLQMDLIINRKTLPDGMRIIQLEEASGAAIKSFERPMGLRVPRSRFLPVKVTSDLMLLMSDLYIWRSGQLLPSPLRNFPTLPIVKLGKHFEKMRDFEKHMSKVPSMIELYHLTVSGNVTFGKDVVLKGTVIIIAQDNEQIDIPNGSVLENKVVTGNLRIVNH</sequence>